<dbReference type="EMBL" id="PGXC01000042">
    <property type="protein sequence ID" value="PKK88547.1"/>
    <property type="molecule type" value="Genomic_DNA"/>
</dbReference>
<evidence type="ECO:0000256" key="1">
    <source>
        <dbReference type="SAM" id="Phobius"/>
    </source>
</evidence>
<reference evidence="2 3" key="1">
    <citation type="journal article" date="2017" name="ISME J.">
        <title>Potential for microbial H2 and metal transformations associated with novel bacteria and archaea in deep terrestrial subsurface sediments.</title>
        <authorList>
            <person name="Hernsdorf A.W."/>
            <person name="Amano Y."/>
            <person name="Miyakawa K."/>
            <person name="Ise K."/>
            <person name="Suzuki Y."/>
            <person name="Anantharaman K."/>
            <person name="Probst A."/>
            <person name="Burstein D."/>
            <person name="Thomas B.C."/>
            <person name="Banfield J.F."/>
        </authorList>
    </citation>
    <scope>NUCLEOTIDE SEQUENCE [LARGE SCALE GENOMIC DNA]</scope>
    <source>
        <strain evidence="2">HGW-Wallbacteria-1</strain>
    </source>
</reference>
<comment type="caution">
    <text evidence="2">The sequence shown here is derived from an EMBL/GenBank/DDBJ whole genome shotgun (WGS) entry which is preliminary data.</text>
</comment>
<sequence length="251" mass="29453">MKSKTHISNFSVLLKWSKILSVVSTIGYSFYLHHKKQKMNRDRISNFVEECLNETAEELKSLSKDSVMTKEWCDEFRIAAGIAGELQFSLIDKMDELNIENVESAIGPIINGTFLLNPVYTLYHMRGFINLFYISRELKQDIRDFQHQLVKNVPDCKHLDREDFLNGFASATVAAFDALSDCFESYRCLFRYIFKLMYFITINKDDVLFEDDTIFFFTKEKNDYYFECLNKISETCDLLAEIEAERLKQTL</sequence>
<keyword evidence="1" id="KW-1133">Transmembrane helix</keyword>
<keyword evidence="1" id="KW-0472">Membrane</keyword>
<feature type="transmembrane region" description="Helical" evidence="1">
    <location>
        <begin position="12"/>
        <end position="31"/>
    </location>
</feature>
<proteinExistence type="predicted"/>
<organism evidence="2 3">
    <name type="scientific">Candidatus Wallbacteria bacterium HGW-Wallbacteria-1</name>
    <dbReference type="NCBI Taxonomy" id="2013854"/>
    <lineage>
        <taxon>Bacteria</taxon>
        <taxon>Candidatus Walliibacteriota</taxon>
    </lineage>
</organism>
<evidence type="ECO:0000313" key="2">
    <source>
        <dbReference type="EMBL" id="PKK88547.1"/>
    </source>
</evidence>
<keyword evidence="1" id="KW-0812">Transmembrane</keyword>
<gene>
    <name evidence="2" type="ORF">CVV64_18265</name>
</gene>
<name>A0A2N1PJN4_9BACT</name>
<dbReference type="Proteomes" id="UP000233256">
    <property type="component" value="Unassembled WGS sequence"/>
</dbReference>
<accession>A0A2N1PJN4</accession>
<dbReference type="AlphaFoldDB" id="A0A2N1PJN4"/>
<protein>
    <submittedName>
        <fullName evidence="2">Uncharacterized protein</fullName>
    </submittedName>
</protein>
<evidence type="ECO:0000313" key="3">
    <source>
        <dbReference type="Proteomes" id="UP000233256"/>
    </source>
</evidence>